<organism evidence="1 2">
    <name type="scientific">Striga asiatica</name>
    <name type="common">Asiatic witchweed</name>
    <name type="synonym">Buchnera asiatica</name>
    <dbReference type="NCBI Taxonomy" id="4170"/>
    <lineage>
        <taxon>Eukaryota</taxon>
        <taxon>Viridiplantae</taxon>
        <taxon>Streptophyta</taxon>
        <taxon>Embryophyta</taxon>
        <taxon>Tracheophyta</taxon>
        <taxon>Spermatophyta</taxon>
        <taxon>Magnoliopsida</taxon>
        <taxon>eudicotyledons</taxon>
        <taxon>Gunneridae</taxon>
        <taxon>Pentapetalae</taxon>
        <taxon>asterids</taxon>
        <taxon>lamiids</taxon>
        <taxon>Lamiales</taxon>
        <taxon>Orobanchaceae</taxon>
        <taxon>Buchnereae</taxon>
        <taxon>Striga</taxon>
    </lineage>
</organism>
<comment type="caution">
    <text evidence="1">The sequence shown here is derived from an EMBL/GenBank/DDBJ whole genome shotgun (WGS) entry which is preliminary data.</text>
</comment>
<keyword evidence="2" id="KW-1185">Reference proteome</keyword>
<evidence type="ECO:0000313" key="2">
    <source>
        <dbReference type="Proteomes" id="UP000325081"/>
    </source>
</evidence>
<sequence>MAVTERIPLASMSNFTSICGTPRGAGGIPSNRKLPKDLLSLTNSRSPCSTFISTLVWPSAAVEKTSDFEVGKVVFLGIIFVITPPSVSKPKTRSYLNGGSKSNNLVWINSDIRFFPSHLLNKTLNGRYSGRASNKNYFIYVLYREVCISQGILNRSFQPAEDECKTKITQDRKNYLNPIVKFEHILVVNSHLSSKSEHKSSNLALVKVVSMCFGPVAVAVIKGKLQGNKTTQ</sequence>
<gene>
    <name evidence="1" type="ORF">STAS_03234</name>
</gene>
<evidence type="ECO:0000313" key="1">
    <source>
        <dbReference type="EMBL" id="GER27516.1"/>
    </source>
</evidence>
<proteinExistence type="predicted"/>
<keyword evidence="1" id="KW-0648">Protein biosynthesis</keyword>
<dbReference type="Proteomes" id="UP000325081">
    <property type="component" value="Unassembled WGS sequence"/>
</dbReference>
<reference evidence="2" key="1">
    <citation type="journal article" date="2019" name="Curr. Biol.">
        <title>Genome Sequence of Striga asiatica Provides Insight into the Evolution of Plant Parasitism.</title>
        <authorList>
            <person name="Yoshida S."/>
            <person name="Kim S."/>
            <person name="Wafula E.K."/>
            <person name="Tanskanen J."/>
            <person name="Kim Y.M."/>
            <person name="Honaas L."/>
            <person name="Yang Z."/>
            <person name="Spallek T."/>
            <person name="Conn C.E."/>
            <person name="Ichihashi Y."/>
            <person name="Cheong K."/>
            <person name="Cui S."/>
            <person name="Der J.P."/>
            <person name="Gundlach H."/>
            <person name="Jiao Y."/>
            <person name="Hori C."/>
            <person name="Ishida J.K."/>
            <person name="Kasahara H."/>
            <person name="Kiba T."/>
            <person name="Kim M.S."/>
            <person name="Koo N."/>
            <person name="Laohavisit A."/>
            <person name="Lee Y.H."/>
            <person name="Lumba S."/>
            <person name="McCourt P."/>
            <person name="Mortimer J.C."/>
            <person name="Mutuku J.M."/>
            <person name="Nomura T."/>
            <person name="Sasaki-Sekimoto Y."/>
            <person name="Seto Y."/>
            <person name="Wang Y."/>
            <person name="Wakatake T."/>
            <person name="Sakakibara H."/>
            <person name="Demura T."/>
            <person name="Yamaguchi S."/>
            <person name="Yoneyama K."/>
            <person name="Manabe R.I."/>
            <person name="Nelson D.C."/>
            <person name="Schulman A.H."/>
            <person name="Timko M.P."/>
            <person name="dePamphilis C.W."/>
            <person name="Choi D."/>
            <person name="Shirasu K."/>
        </authorList>
    </citation>
    <scope>NUCLEOTIDE SEQUENCE [LARGE SCALE GENOMIC DNA]</scope>
    <source>
        <strain evidence="2">cv. UVA1</strain>
    </source>
</reference>
<keyword evidence="1" id="KW-0251">Elongation factor</keyword>
<accession>A0A5A7P3Y3</accession>
<dbReference type="OrthoDB" id="7471102at2759"/>
<dbReference type="AlphaFoldDB" id="A0A5A7P3Y3"/>
<dbReference type="EMBL" id="BKCP01002002">
    <property type="protein sequence ID" value="GER27516.1"/>
    <property type="molecule type" value="Genomic_DNA"/>
</dbReference>
<protein>
    <submittedName>
        <fullName evidence="1">Translation elongation factor EF1A</fullName>
    </submittedName>
</protein>
<name>A0A5A7P3Y3_STRAF</name>
<dbReference type="GO" id="GO:0003746">
    <property type="term" value="F:translation elongation factor activity"/>
    <property type="evidence" value="ECO:0007669"/>
    <property type="project" value="UniProtKB-KW"/>
</dbReference>